<dbReference type="EMBL" id="KF127631">
    <property type="protein sequence ID" value="AIA94990.1"/>
    <property type="molecule type" value="Genomic_DNA"/>
</dbReference>
<dbReference type="AlphaFoldDB" id="A0A060CP78"/>
<feature type="chain" id="PRO_5001585518" evidence="2">
    <location>
        <begin position="26"/>
        <end position="104"/>
    </location>
</feature>
<dbReference type="InterPro" id="IPR023346">
    <property type="entry name" value="Lysozyme-like_dom_sf"/>
</dbReference>
<organism evidence="4">
    <name type="scientific">uncultured Rhizobium sp</name>
    <dbReference type="NCBI Taxonomy" id="155567"/>
    <lineage>
        <taxon>Bacteria</taxon>
        <taxon>Pseudomonadati</taxon>
        <taxon>Pseudomonadota</taxon>
        <taxon>Alphaproteobacteria</taxon>
        <taxon>Hyphomicrobiales</taxon>
        <taxon>Rhizobiaceae</taxon>
        <taxon>Rhizobium/Agrobacterium group</taxon>
        <taxon>Rhizobium</taxon>
        <taxon>environmental samples</taxon>
    </lineage>
</organism>
<proteinExistence type="inferred from homology"/>
<reference evidence="4" key="1">
    <citation type="journal article" date="2013" name="Environ. Microbiol.">
        <title>Seasonally variable intestinal metagenomes of the red palm weevil (Rhynchophorus ferrugineus).</title>
        <authorList>
            <person name="Jia S."/>
            <person name="Zhang X."/>
            <person name="Zhang G."/>
            <person name="Yin A."/>
            <person name="Zhang S."/>
            <person name="Li F."/>
            <person name="Wang L."/>
            <person name="Zhao D."/>
            <person name="Yun Q."/>
            <person name="Tala"/>
            <person name="Wang J."/>
            <person name="Sun G."/>
            <person name="Baabdullah M."/>
            <person name="Yu X."/>
            <person name="Hu S."/>
            <person name="Al-Mssallem I.S."/>
            <person name="Yu J."/>
        </authorList>
    </citation>
    <scope>NUCLEOTIDE SEQUENCE</scope>
</reference>
<evidence type="ECO:0000313" key="4">
    <source>
        <dbReference type="EMBL" id="AIA94990.1"/>
    </source>
</evidence>
<dbReference type="SUPFAM" id="SSF53955">
    <property type="entry name" value="Lysozyme-like"/>
    <property type="match status" value="1"/>
</dbReference>
<sequence length="104" mass="11131">MSALRLLCVFFALAAFAGAMMPACADPAAPAVACERIAGQAQDGRAPRCIASADFDRDLCQAIDRLAERQSLPPGFFARLIWRESRFDPNAVSPKGAEGIAQFD</sequence>
<dbReference type="InterPro" id="IPR008258">
    <property type="entry name" value="Transglycosylase_SLT_dom_1"/>
</dbReference>
<feature type="signal peptide" evidence="2">
    <location>
        <begin position="1"/>
        <end position="25"/>
    </location>
</feature>
<feature type="domain" description="Transglycosylase SLT" evidence="3">
    <location>
        <begin position="63"/>
        <end position="103"/>
    </location>
</feature>
<dbReference type="Pfam" id="PF01464">
    <property type="entry name" value="SLT"/>
    <property type="match status" value="1"/>
</dbReference>
<name>A0A060CP78_9HYPH</name>
<protein>
    <submittedName>
        <fullName evidence="4">CAZy families GH23 protein</fullName>
    </submittedName>
</protein>
<feature type="non-terminal residue" evidence="4">
    <location>
        <position position="104"/>
    </location>
</feature>
<evidence type="ECO:0000256" key="1">
    <source>
        <dbReference type="ARBA" id="ARBA00009387"/>
    </source>
</evidence>
<dbReference type="Gene3D" id="1.10.530.10">
    <property type="match status" value="1"/>
</dbReference>
<keyword evidence="2" id="KW-0732">Signal</keyword>
<evidence type="ECO:0000256" key="2">
    <source>
        <dbReference type="SAM" id="SignalP"/>
    </source>
</evidence>
<accession>A0A060CP78</accession>
<evidence type="ECO:0000259" key="3">
    <source>
        <dbReference type="Pfam" id="PF01464"/>
    </source>
</evidence>
<comment type="similarity">
    <text evidence="1">Belongs to the virb1 family.</text>
</comment>